<feature type="compositionally biased region" description="Polar residues" evidence="1">
    <location>
        <begin position="145"/>
        <end position="156"/>
    </location>
</feature>
<dbReference type="AlphaFoldDB" id="A0A8H4RRC3"/>
<feature type="compositionally biased region" description="Polar residues" evidence="1">
    <location>
        <begin position="26"/>
        <end position="48"/>
    </location>
</feature>
<keyword evidence="3" id="KW-1185">Reference proteome</keyword>
<gene>
    <name evidence="2" type="ORF">G7Y89_g4568</name>
</gene>
<dbReference type="Proteomes" id="UP000566819">
    <property type="component" value="Unassembled WGS sequence"/>
</dbReference>
<evidence type="ECO:0000313" key="2">
    <source>
        <dbReference type="EMBL" id="KAF4633550.1"/>
    </source>
</evidence>
<accession>A0A8H4RRC3</accession>
<reference evidence="2 3" key="1">
    <citation type="submission" date="2020-03" db="EMBL/GenBank/DDBJ databases">
        <title>Draft Genome Sequence of Cudoniella acicularis.</title>
        <authorList>
            <person name="Buettner E."/>
            <person name="Kellner H."/>
        </authorList>
    </citation>
    <scope>NUCLEOTIDE SEQUENCE [LARGE SCALE GENOMIC DNA]</scope>
    <source>
        <strain evidence="2 3">DSM 108380</strain>
    </source>
</reference>
<protein>
    <submittedName>
        <fullName evidence="2">Uncharacterized protein</fullName>
    </submittedName>
</protein>
<evidence type="ECO:0000256" key="1">
    <source>
        <dbReference type="SAM" id="MobiDB-lite"/>
    </source>
</evidence>
<feature type="compositionally biased region" description="Acidic residues" evidence="1">
    <location>
        <begin position="54"/>
        <end position="63"/>
    </location>
</feature>
<feature type="compositionally biased region" description="Polar residues" evidence="1">
    <location>
        <begin position="97"/>
        <end position="114"/>
    </location>
</feature>
<organism evidence="2 3">
    <name type="scientific">Cudoniella acicularis</name>
    <dbReference type="NCBI Taxonomy" id="354080"/>
    <lineage>
        <taxon>Eukaryota</taxon>
        <taxon>Fungi</taxon>
        <taxon>Dikarya</taxon>
        <taxon>Ascomycota</taxon>
        <taxon>Pezizomycotina</taxon>
        <taxon>Leotiomycetes</taxon>
        <taxon>Helotiales</taxon>
        <taxon>Tricladiaceae</taxon>
        <taxon>Cudoniella</taxon>
    </lineage>
</organism>
<feature type="region of interest" description="Disordered" evidence="1">
    <location>
        <begin position="1"/>
        <end position="164"/>
    </location>
</feature>
<proteinExistence type="predicted"/>
<name>A0A8H4RRC3_9HELO</name>
<dbReference type="EMBL" id="JAAMPI010000250">
    <property type="protein sequence ID" value="KAF4633550.1"/>
    <property type="molecule type" value="Genomic_DNA"/>
</dbReference>
<feature type="compositionally biased region" description="Polar residues" evidence="1">
    <location>
        <begin position="68"/>
        <end position="81"/>
    </location>
</feature>
<sequence length="299" mass="33400">MSRSNSSECLPTLTDEQDNVSRLVGHSTTAAHTGIFSNEENSLPSHQFKSCLDGTDDDEDENEETPRPQRSSLRYPQTPTFAQGPFPPSGNPPFNNTAEPRTQSPFTPSTNAAQPATWDRSGRRALPSRDITELSTQRGRRVSSVAASGQENTRPGTRSDLSRVQEASRRLQNMLIDDDDRQLLEQDMHVIAPSRKVARHQITLIRPIFRPEFATIAKTEVEARFVVEALVAVEVVAVFEVNAEVESIKEKDLSTDPRCWSTMPEKSSSEGTQLRSHPAITRVRFAFRILLCKREDLDG</sequence>
<comment type="caution">
    <text evidence="2">The sequence shown here is derived from an EMBL/GenBank/DDBJ whole genome shotgun (WGS) entry which is preliminary data.</text>
</comment>
<evidence type="ECO:0000313" key="3">
    <source>
        <dbReference type="Proteomes" id="UP000566819"/>
    </source>
</evidence>